<feature type="domain" description="EGF-like" evidence="9">
    <location>
        <begin position="10"/>
        <end position="51"/>
    </location>
</feature>
<feature type="domain" description="EGF-like" evidence="9">
    <location>
        <begin position="52"/>
        <end position="94"/>
    </location>
</feature>
<name>A0A2G8KTC4_STIJA</name>
<dbReference type="Gene3D" id="2.10.25.10">
    <property type="entry name" value="Laminin"/>
    <property type="match status" value="6"/>
</dbReference>
<accession>A0A2G8KTC4</accession>
<evidence type="ECO:0000256" key="6">
    <source>
        <dbReference type="ARBA" id="ARBA00023157"/>
    </source>
</evidence>
<keyword evidence="2" id="KW-0964">Secreted</keyword>
<dbReference type="FunFam" id="2.10.25.10:FF:000240">
    <property type="entry name" value="Vitamin K-dependent protein S"/>
    <property type="match status" value="1"/>
</dbReference>
<dbReference type="FunFam" id="2.10.25.10:FF:000005">
    <property type="entry name" value="Fibrillin 2"/>
    <property type="match status" value="1"/>
</dbReference>
<dbReference type="PROSITE" id="PS01187">
    <property type="entry name" value="EGF_CA"/>
    <property type="match status" value="3"/>
</dbReference>
<sequence length="427" mass="46686">MLIHVDSTADYDECADPSAHLCQQKCLNIVGSYQCTCNSGYELLPDGYNCQDIDECDRGIHSCGQGATCSNILGSYTCDCPIGFIPSSDRTLCQDINECLDGQVCFEGAWCYNTPGSYLYLNECLSEDLNNCGQCRLCQCAWLLRCSYCFCKNGYHGIGTNCEDINECTISAYYCHPEFECVNKEHGYSCYCPEGYQGNGKECFDIDECSLGSQSCPQHSTCLNSAGSYSCVCDQGYKSDADGMCININECEEAPSICGGSPCFDTDGSFICECPPDSFRHQHGGCLSLLFNCDFSAFCTDADCTNTTCFCEDGYKPSNQFERCVDIDECLYQMDDCRSNEICTNTPGGFRCDCKPGYTKNGTFCQDKDECLQGPGCGENASVKTPLQGSTVSVRVALRKKATVAAVIMFTFVATVTFDLLLNQSAV</sequence>
<comment type="caution">
    <text evidence="8">Lacks conserved residue(s) required for the propagation of feature annotation.</text>
</comment>
<evidence type="ECO:0000256" key="5">
    <source>
        <dbReference type="ARBA" id="ARBA00022737"/>
    </source>
</evidence>
<evidence type="ECO:0000256" key="8">
    <source>
        <dbReference type="PROSITE-ProRule" id="PRU00076"/>
    </source>
</evidence>
<dbReference type="AlphaFoldDB" id="A0A2G8KTC4"/>
<dbReference type="InterPro" id="IPR000742">
    <property type="entry name" value="EGF"/>
</dbReference>
<dbReference type="Pfam" id="PF07645">
    <property type="entry name" value="EGF_CA"/>
    <property type="match status" value="7"/>
</dbReference>
<dbReference type="InterPro" id="IPR018097">
    <property type="entry name" value="EGF_Ca-bd_CS"/>
</dbReference>
<dbReference type="SUPFAM" id="SSF57184">
    <property type="entry name" value="Growth factor receptor domain"/>
    <property type="match status" value="1"/>
</dbReference>
<evidence type="ECO:0000256" key="1">
    <source>
        <dbReference type="ARBA" id="ARBA00004613"/>
    </source>
</evidence>
<dbReference type="PROSITE" id="PS01186">
    <property type="entry name" value="EGF_2"/>
    <property type="match status" value="5"/>
</dbReference>
<dbReference type="FunFam" id="2.10.25.10:FF:000038">
    <property type="entry name" value="Fibrillin 2"/>
    <property type="match status" value="2"/>
</dbReference>
<dbReference type="PROSITE" id="PS50026">
    <property type="entry name" value="EGF_3"/>
    <property type="match status" value="5"/>
</dbReference>
<comment type="subcellular location">
    <subcellularLocation>
        <location evidence="1">Secreted</location>
    </subcellularLocation>
</comment>
<dbReference type="OrthoDB" id="283575at2759"/>
<feature type="domain" description="EGF-like" evidence="9">
    <location>
        <begin position="326"/>
        <end position="366"/>
    </location>
</feature>
<protein>
    <recommendedName>
        <fullName evidence="9">EGF-like domain-containing protein</fullName>
    </recommendedName>
</protein>
<dbReference type="STRING" id="307972.A0A2G8KTC4"/>
<keyword evidence="7" id="KW-0325">Glycoprotein</keyword>
<evidence type="ECO:0000313" key="11">
    <source>
        <dbReference type="Proteomes" id="UP000230750"/>
    </source>
</evidence>
<evidence type="ECO:0000313" key="10">
    <source>
        <dbReference type="EMBL" id="PIK51215.1"/>
    </source>
</evidence>
<dbReference type="GO" id="GO:0008201">
    <property type="term" value="F:heparin binding"/>
    <property type="evidence" value="ECO:0007669"/>
    <property type="project" value="TreeGrafter"/>
</dbReference>
<gene>
    <name evidence="10" type="ORF">BSL78_11875</name>
</gene>
<feature type="domain" description="EGF-like" evidence="9">
    <location>
        <begin position="164"/>
        <end position="204"/>
    </location>
</feature>
<proteinExistence type="predicted"/>
<dbReference type="SMART" id="SM00179">
    <property type="entry name" value="EGF_CA"/>
    <property type="match status" value="7"/>
</dbReference>
<organism evidence="10 11">
    <name type="scientific">Stichopus japonicus</name>
    <name type="common">Sea cucumber</name>
    <dbReference type="NCBI Taxonomy" id="307972"/>
    <lineage>
        <taxon>Eukaryota</taxon>
        <taxon>Metazoa</taxon>
        <taxon>Echinodermata</taxon>
        <taxon>Eleutherozoa</taxon>
        <taxon>Echinozoa</taxon>
        <taxon>Holothuroidea</taxon>
        <taxon>Aspidochirotacea</taxon>
        <taxon>Aspidochirotida</taxon>
        <taxon>Stichopodidae</taxon>
        <taxon>Apostichopus</taxon>
    </lineage>
</organism>
<dbReference type="Proteomes" id="UP000230750">
    <property type="component" value="Unassembled WGS sequence"/>
</dbReference>
<dbReference type="SUPFAM" id="SSF57196">
    <property type="entry name" value="EGF/Laminin"/>
    <property type="match status" value="3"/>
</dbReference>
<dbReference type="InterPro" id="IPR049883">
    <property type="entry name" value="NOTCH1_EGF-like"/>
</dbReference>
<dbReference type="InterPro" id="IPR051586">
    <property type="entry name" value="PKC-binding_NELL"/>
</dbReference>
<dbReference type="CDD" id="cd00054">
    <property type="entry name" value="EGF_CA"/>
    <property type="match status" value="4"/>
</dbReference>
<dbReference type="PROSITE" id="PS00010">
    <property type="entry name" value="ASX_HYDROXYL"/>
    <property type="match status" value="5"/>
</dbReference>
<dbReference type="InterPro" id="IPR001881">
    <property type="entry name" value="EGF-like_Ca-bd_dom"/>
</dbReference>
<dbReference type="SMART" id="SM00181">
    <property type="entry name" value="EGF"/>
    <property type="match status" value="8"/>
</dbReference>
<keyword evidence="4" id="KW-0732">Signal</keyword>
<dbReference type="EMBL" id="MRZV01000383">
    <property type="protein sequence ID" value="PIK51215.1"/>
    <property type="molecule type" value="Genomic_DNA"/>
</dbReference>
<evidence type="ECO:0000256" key="3">
    <source>
        <dbReference type="ARBA" id="ARBA00022536"/>
    </source>
</evidence>
<keyword evidence="11" id="KW-1185">Reference proteome</keyword>
<feature type="domain" description="EGF-like" evidence="9">
    <location>
        <begin position="205"/>
        <end position="246"/>
    </location>
</feature>
<dbReference type="InterPro" id="IPR000152">
    <property type="entry name" value="EGF-type_Asp/Asn_hydroxyl_site"/>
</dbReference>
<evidence type="ECO:0000256" key="7">
    <source>
        <dbReference type="ARBA" id="ARBA00023180"/>
    </source>
</evidence>
<dbReference type="GO" id="GO:0005509">
    <property type="term" value="F:calcium ion binding"/>
    <property type="evidence" value="ECO:0007669"/>
    <property type="project" value="InterPro"/>
</dbReference>
<dbReference type="GO" id="GO:0005615">
    <property type="term" value="C:extracellular space"/>
    <property type="evidence" value="ECO:0007669"/>
    <property type="project" value="TreeGrafter"/>
</dbReference>
<dbReference type="InterPro" id="IPR009030">
    <property type="entry name" value="Growth_fac_rcpt_cys_sf"/>
</dbReference>
<keyword evidence="3 8" id="KW-0245">EGF-like domain</keyword>
<dbReference type="PANTHER" id="PTHR24042">
    <property type="entry name" value="NEL HOMOLOG"/>
    <property type="match status" value="1"/>
</dbReference>
<comment type="caution">
    <text evidence="10">The sequence shown here is derived from an EMBL/GenBank/DDBJ whole genome shotgun (WGS) entry which is preliminary data.</text>
</comment>
<reference evidence="10 11" key="1">
    <citation type="journal article" date="2017" name="PLoS Biol.">
        <title>The sea cucumber genome provides insights into morphological evolution and visceral regeneration.</title>
        <authorList>
            <person name="Zhang X."/>
            <person name="Sun L."/>
            <person name="Yuan J."/>
            <person name="Sun Y."/>
            <person name="Gao Y."/>
            <person name="Zhang L."/>
            <person name="Li S."/>
            <person name="Dai H."/>
            <person name="Hamel J.F."/>
            <person name="Liu C."/>
            <person name="Yu Y."/>
            <person name="Liu S."/>
            <person name="Lin W."/>
            <person name="Guo K."/>
            <person name="Jin S."/>
            <person name="Xu P."/>
            <person name="Storey K.B."/>
            <person name="Huan P."/>
            <person name="Zhang T."/>
            <person name="Zhou Y."/>
            <person name="Zhang J."/>
            <person name="Lin C."/>
            <person name="Li X."/>
            <person name="Xing L."/>
            <person name="Huo D."/>
            <person name="Sun M."/>
            <person name="Wang L."/>
            <person name="Mercier A."/>
            <person name="Li F."/>
            <person name="Yang H."/>
            <person name="Xiang J."/>
        </authorList>
    </citation>
    <scope>NUCLEOTIDE SEQUENCE [LARGE SCALE GENOMIC DNA]</scope>
    <source>
        <strain evidence="10">Shaxun</strain>
        <tissue evidence="10">Muscle</tissue>
    </source>
</reference>
<evidence type="ECO:0000256" key="2">
    <source>
        <dbReference type="ARBA" id="ARBA00022525"/>
    </source>
</evidence>
<evidence type="ECO:0000259" key="9">
    <source>
        <dbReference type="PROSITE" id="PS50026"/>
    </source>
</evidence>
<keyword evidence="5" id="KW-0677">Repeat</keyword>
<dbReference type="FunFam" id="2.10.25.10:FF:000014">
    <property type="entry name" value="Latent-transforming growth factor beta-binding protein 3"/>
    <property type="match status" value="1"/>
</dbReference>
<evidence type="ECO:0000256" key="4">
    <source>
        <dbReference type="ARBA" id="ARBA00022729"/>
    </source>
</evidence>
<keyword evidence="6" id="KW-1015">Disulfide bond</keyword>
<dbReference type="PANTHER" id="PTHR24042:SF5">
    <property type="entry name" value="EGF-LIKE CALCIUM-BINDING DOMAIN-CONTAINING PROTEIN"/>
    <property type="match status" value="1"/>
</dbReference>